<dbReference type="Proteomes" id="UP000521943">
    <property type="component" value="Unassembled WGS sequence"/>
</dbReference>
<dbReference type="EMBL" id="JACGCI010000154">
    <property type="protein sequence ID" value="KAF6743199.1"/>
    <property type="molecule type" value="Genomic_DNA"/>
</dbReference>
<name>A0A8H6HA14_9AGAR</name>
<dbReference type="PANTHER" id="PTHR11081:SF75">
    <property type="entry name" value="ENDONUCLEASE, PUTATIVE (AFU_ORTHOLOGUE AFUA_3G13260)-RELATED"/>
    <property type="match status" value="1"/>
</dbReference>
<dbReference type="SUPFAM" id="SSF47807">
    <property type="entry name" value="5' to 3' exonuclease, C-terminal subdomain"/>
    <property type="match status" value="1"/>
</dbReference>
<evidence type="ECO:0000313" key="2">
    <source>
        <dbReference type="EMBL" id="KAF6743199.1"/>
    </source>
</evidence>
<sequence>MGIPDFWPLISRVGEPRSLMELITFEALKRRSKGQSLPVIGVDASPIMYEAQGAVIRARGNGGSWSRIGRNTECRTLSMHLEQLARLPATIVIVFDGPKRPDLKRGTHTSCKEHYLTKQFRQLNDGFGFHTWTAPGEAEAELASLNKLGAVDFVLTSDSDIFMFGAPHIIRSPQLSKNRDLVETYNLSESGFYSVDSEGISPAGAVLVAVLSGGDYSGKGLENCGIKTAWALMKTDLGPGLFEILNGQDPGHLQTHANLVGWRNQLCRELRYSPHLKSHRPELASKVPGTFPSSRVVDLYVNPVTSLSEFSTEHPDRHYIAPIWDVAFPDSARMAKIACQLFDWDWERTLEFLRDFVWPGEFVRRILHQGPLGPGASSAASVEHEALGIQSIQRIIAQCIYSKSGASATFPYFQVKVSIDTAHAKASRAFHREMCVPNVQRIPRDSASRLWVPGFILLTAAPDHLDSYFKKASLRGKRPRLQNMRIRLAVLCPWLDQPAMAESLPALPATVSLPAIPPAQPAILPGPDSHSGPSGVTYIVHAQKGSQGEIIEILD</sequence>
<gene>
    <name evidence="2" type="ORF">DFP72DRAFT_1080606</name>
</gene>
<dbReference type="SMART" id="SM00484">
    <property type="entry name" value="XPGI"/>
    <property type="match status" value="1"/>
</dbReference>
<dbReference type="AlphaFoldDB" id="A0A8H6HA14"/>
<dbReference type="InterPro" id="IPR006086">
    <property type="entry name" value="XPG-I_dom"/>
</dbReference>
<dbReference type="GO" id="GO:0006281">
    <property type="term" value="P:DNA repair"/>
    <property type="evidence" value="ECO:0007669"/>
    <property type="project" value="UniProtKB-ARBA"/>
</dbReference>
<dbReference type="SUPFAM" id="SSF88723">
    <property type="entry name" value="PIN domain-like"/>
    <property type="match status" value="1"/>
</dbReference>
<evidence type="ECO:0000259" key="1">
    <source>
        <dbReference type="SMART" id="SM00484"/>
    </source>
</evidence>
<dbReference type="CDD" id="cd09870">
    <property type="entry name" value="PIN_YEN1"/>
    <property type="match status" value="1"/>
</dbReference>
<proteinExistence type="predicted"/>
<keyword evidence="3" id="KW-1185">Reference proteome</keyword>
<dbReference type="Pfam" id="PF00867">
    <property type="entry name" value="XPG_I"/>
    <property type="match status" value="1"/>
</dbReference>
<organism evidence="2 3">
    <name type="scientific">Ephemerocybe angulata</name>
    <dbReference type="NCBI Taxonomy" id="980116"/>
    <lineage>
        <taxon>Eukaryota</taxon>
        <taxon>Fungi</taxon>
        <taxon>Dikarya</taxon>
        <taxon>Basidiomycota</taxon>
        <taxon>Agaricomycotina</taxon>
        <taxon>Agaricomycetes</taxon>
        <taxon>Agaricomycetidae</taxon>
        <taxon>Agaricales</taxon>
        <taxon>Agaricineae</taxon>
        <taxon>Psathyrellaceae</taxon>
        <taxon>Ephemerocybe</taxon>
    </lineage>
</organism>
<dbReference type="InterPro" id="IPR006084">
    <property type="entry name" value="XPG/Rad2"/>
</dbReference>
<evidence type="ECO:0000313" key="3">
    <source>
        <dbReference type="Proteomes" id="UP000521943"/>
    </source>
</evidence>
<feature type="domain" description="XPG-I" evidence="1">
    <location>
        <begin position="125"/>
        <end position="198"/>
    </location>
</feature>
<dbReference type="InterPro" id="IPR029060">
    <property type="entry name" value="PIN-like_dom_sf"/>
</dbReference>
<dbReference type="PRINTS" id="PR00853">
    <property type="entry name" value="XPGRADSUPER"/>
</dbReference>
<comment type="caution">
    <text evidence="2">The sequence shown here is derived from an EMBL/GenBank/DDBJ whole genome shotgun (WGS) entry which is preliminary data.</text>
</comment>
<dbReference type="InterPro" id="IPR036279">
    <property type="entry name" value="5-3_exonuclease_C_sf"/>
</dbReference>
<accession>A0A8H6HA14</accession>
<reference evidence="2 3" key="1">
    <citation type="submission" date="2020-07" db="EMBL/GenBank/DDBJ databases">
        <title>Comparative genomics of pyrophilous fungi reveals a link between fire events and developmental genes.</title>
        <authorList>
            <consortium name="DOE Joint Genome Institute"/>
            <person name="Steindorff A.S."/>
            <person name="Carver A."/>
            <person name="Calhoun S."/>
            <person name="Stillman K."/>
            <person name="Liu H."/>
            <person name="Lipzen A."/>
            <person name="Pangilinan J."/>
            <person name="Labutti K."/>
            <person name="Bruns T.D."/>
            <person name="Grigoriev I.V."/>
        </authorList>
    </citation>
    <scope>NUCLEOTIDE SEQUENCE [LARGE SCALE GENOMIC DNA]</scope>
    <source>
        <strain evidence="2 3">CBS 144469</strain>
    </source>
</reference>
<dbReference type="Gene3D" id="3.40.50.1010">
    <property type="entry name" value="5'-nuclease"/>
    <property type="match status" value="2"/>
</dbReference>
<dbReference type="OrthoDB" id="2959108at2759"/>
<dbReference type="GO" id="GO:0017108">
    <property type="term" value="F:5'-flap endonuclease activity"/>
    <property type="evidence" value="ECO:0007669"/>
    <property type="project" value="TreeGrafter"/>
</dbReference>
<dbReference type="PANTHER" id="PTHR11081">
    <property type="entry name" value="FLAP ENDONUCLEASE FAMILY MEMBER"/>
    <property type="match status" value="1"/>
</dbReference>
<protein>
    <submittedName>
        <fullName evidence="2">PIN domain-like protein</fullName>
    </submittedName>
</protein>